<accession>A0A0F8YP65</accession>
<protein>
    <submittedName>
        <fullName evidence="2">Uncharacterized protein</fullName>
    </submittedName>
</protein>
<evidence type="ECO:0000313" key="2">
    <source>
        <dbReference type="EMBL" id="KKK83228.1"/>
    </source>
</evidence>
<evidence type="ECO:0000256" key="1">
    <source>
        <dbReference type="SAM" id="MobiDB-lite"/>
    </source>
</evidence>
<sequence>MVSLYRETKGFSPLGPDESGILWNENDDPRIANSPWVVPSGDVALVPIGHPVEAVYIAKHPKWDPSSSKDSVTPKHHAMDGGEVRRALALLEERKKQQPEE</sequence>
<dbReference type="EMBL" id="LAZR01052320">
    <property type="protein sequence ID" value="KKK83228.1"/>
    <property type="molecule type" value="Genomic_DNA"/>
</dbReference>
<proteinExistence type="predicted"/>
<feature type="region of interest" description="Disordered" evidence="1">
    <location>
        <begin position="63"/>
        <end position="84"/>
    </location>
</feature>
<organism evidence="2">
    <name type="scientific">marine sediment metagenome</name>
    <dbReference type="NCBI Taxonomy" id="412755"/>
    <lineage>
        <taxon>unclassified sequences</taxon>
        <taxon>metagenomes</taxon>
        <taxon>ecological metagenomes</taxon>
    </lineage>
</organism>
<gene>
    <name evidence="2" type="ORF">LCGC14_2795480</name>
</gene>
<comment type="caution">
    <text evidence="2">The sequence shown here is derived from an EMBL/GenBank/DDBJ whole genome shotgun (WGS) entry which is preliminary data.</text>
</comment>
<reference evidence="2" key="1">
    <citation type="journal article" date="2015" name="Nature">
        <title>Complex archaea that bridge the gap between prokaryotes and eukaryotes.</title>
        <authorList>
            <person name="Spang A."/>
            <person name="Saw J.H."/>
            <person name="Jorgensen S.L."/>
            <person name="Zaremba-Niedzwiedzka K."/>
            <person name="Martijn J."/>
            <person name="Lind A.E."/>
            <person name="van Eijk R."/>
            <person name="Schleper C."/>
            <person name="Guy L."/>
            <person name="Ettema T.J."/>
        </authorList>
    </citation>
    <scope>NUCLEOTIDE SEQUENCE</scope>
</reference>
<dbReference type="AlphaFoldDB" id="A0A0F8YP65"/>
<name>A0A0F8YP65_9ZZZZ</name>